<dbReference type="AlphaFoldDB" id="A0A285VB60"/>
<dbReference type="EMBL" id="OBQK01000001">
    <property type="protein sequence ID" value="SOC51207.1"/>
    <property type="molecule type" value="Genomic_DNA"/>
</dbReference>
<evidence type="ECO:0000313" key="3">
    <source>
        <dbReference type="Proteomes" id="UP000219688"/>
    </source>
</evidence>
<accession>A0A285VB60</accession>
<feature type="compositionally biased region" description="Basic and acidic residues" evidence="1">
    <location>
        <begin position="116"/>
        <end position="128"/>
    </location>
</feature>
<feature type="region of interest" description="Disordered" evidence="1">
    <location>
        <begin position="108"/>
        <end position="140"/>
    </location>
</feature>
<keyword evidence="3" id="KW-1185">Reference proteome</keyword>
<dbReference type="Proteomes" id="UP000219688">
    <property type="component" value="Unassembled WGS sequence"/>
</dbReference>
<evidence type="ECO:0000313" key="2">
    <source>
        <dbReference type="EMBL" id="SOC51207.1"/>
    </source>
</evidence>
<evidence type="ECO:0008006" key="4">
    <source>
        <dbReference type="Google" id="ProtNLM"/>
    </source>
</evidence>
<protein>
    <recommendedName>
        <fullName evidence="4">CHAT domain-containing protein</fullName>
    </recommendedName>
</protein>
<evidence type="ECO:0000256" key="1">
    <source>
        <dbReference type="SAM" id="MobiDB-lite"/>
    </source>
</evidence>
<proteinExistence type="predicted"/>
<dbReference type="RefSeq" id="WP_141401360.1">
    <property type="nucleotide sequence ID" value="NZ_OBQK01000001.1"/>
</dbReference>
<gene>
    <name evidence="2" type="ORF">SAMN05421879_10178</name>
</gene>
<name>A0A285VB60_9MICO</name>
<organism evidence="2 3">
    <name type="scientific">Ornithinimicrobium cerasi</name>
    <dbReference type="NCBI Taxonomy" id="2248773"/>
    <lineage>
        <taxon>Bacteria</taxon>
        <taxon>Bacillati</taxon>
        <taxon>Actinomycetota</taxon>
        <taxon>Actinomycetes</taxon>
        <taxon>Micrococcales</taxon>
        <taxon>Ornithinimicrobiaceae</taxon>
        <taxon>Ornithinimicrobium</taxon>
    </lineage>
</organism>
<sequence>MTAVHSPAAATLATLKRALPTSDALIDEVAWALKGMSPILQVPDLPPPADLLALFEASPTAAEGEVIARRAGLLGGSALLAGLGSDADTQPEAVLRFLEAVVSASATRRGSPTMEFSEREEQAHEETSRPVFSDGTDILPATEWPQNEVDARREGKLARRGGVAPLRRGCVREPGAPYAVNPPEQDSPGSASVISMGVCEDMGGPALGPDRTLGVDSRYHIFVEIGRKLAAGALDLEPTPLPPLPSQTVLQIVLFGFQDGLQPIEGCEVGLMTLGDSGEAVVSRQPGGPPGGRRLSLPFATPHTTGTHRLRCNVYQQQTLLQSRLIEVVVTEQPGRTRVGALRSTVDFAAANDLNLDNLSQLMPKKLSLLINDNGNGTHGFRFFGAGNYLRDVTLGAHMIESLLVQARGELRRASWGEDREPTRQEFLRLRYRYSNPDPQILKEDLVALARRGYKLWDALVDRLSGGDWVGLRERMRLPGRVEIANKESLGLLVPAACLYDAPLAYENPDLTVCPDFLAALGSHPVAALPCFAGHCPSYLDENIVCPSGFWGFRHQIGHQASFTGGAPQDARNQSVLAGIRGSEPVFIVGISTDPGLTLRDGHISRLRAFAGPEWHIAESRSDLFTLFKAAEPTIVYLYGHGGGDKLSPFFEVGSEADGPILKPSLRTRASWDRTHPLVFLNGCHSAALSPDSAFDYAIGFLQVAHASAVVGTEIAVFESLAAAFAEECLQRFVVEGKHLGEAVLHARLALLDRGVPLGLAYLAFGPAEVHVGKV</sequence>
<reference evidence="3" key="1">
    <citation type="submission" date="2017-08" db="EMBL/GenBank/DDBJ databases">
        <authorList>
            <person name="Varghese N."/>
            <person name="Submissions S."/>
        </authorList>
    </citation>
    <scope>NUCLEOTIDE SEQUENCE [LARGE SCALE GENOMIC DNA]</scope>
    <source>
        <strain evidence="3">USBA17B2</strain>
    </source>
</reference>